<keyword evidence="2" id="KW-1185">Reference proteome</keyword>
<dbReference type="SUPFAM" id="SSF158504">
    <property type="entry name" value="BH2638-like"/>
    <property type="match status" value="1"/>
</dbReference>
<protein>
    <submittedName>
        <fullName evidence="1">Uncharacterized protein</fullName>
    </submittedName>
</protein>
<evidence type="ECO:0000313" key="2">
    <source>
        <dbReference type="Proteomes" id="UP000051841"/>
    </source>
</evidence>
<evidence type="ECO:0000313" key="1">
    <source>
        <dbReference type="EMBL" id="KRN51223.1"/>
    </source>
</evidence>
<reference evidence="1 2" key="1">
    <citation type="journal article" date="2015" name="Genome Announc.">
        <title>Expanding the biotechnology potential of lactobacilli through comparative genomics of 213 strains and associated genera.</title>
        <authorList>
            <person name="Sun Z."/>
            <person name="Harris H.M."/>
            <person name="McCann A."/>
            <person name="Guo C."/>
            <person name="Argimon S."/>
            <person name="Zhang W."/>
            <person name="Yang X."/>
            <person name="Jeffery I.B."/>
            <person name="Cooney J.C."/>
            <person name="Kagawa T.F."/>
            <person name="Liu W."/>
            <person name="Song Y."/>
            <person name="Salvetti E."/>
            <person name="Wrobel A."/>
            <person name="Rasinkangas P."/>
            <person name="Parkhill J."/>
            <person name="Rea M.C."/>
            <person name="O'Sullivan O."/>
            <person name="Ritari J."/>
            <person name="Douillard F.P."/>
            <person name="Paul Ross R."/>
            <person name="Yang R."/>
            <person name="Briner A.E."/>
            <person name="Felis G.E."/>
            <person name="de Vos W.M."/>
            <person name="Barrangou R."/>
            <person name="Klaenhammer T.R."/>
            <person name="Caufield P.W."/>
            <person name="Cui Y."/>
            <person name="Zhang H."/>
            <person name="O'Toole P.W."/>
        </authorList>
    </citation>
    <scope>NUCLEOTIDE SEQUENCE [LARGE SCALE GENOMIC DNA]</scope>
    <source>
        <strain evidence="1 2">DSM 20405</strain>
    </source>
</reference>
<dbReference type="PIRSF" id="PIRSF037260">
    <property type="entry name" value="UPF0223"/>
    <property type="match status" value="1"/>
</dbReference>
<gene>
    <name evidence="1" type="ORF">IV49_GL000686</name>
</gene>
<dbReference type="EMBL" id="JQBL01000002">
    <property type="protein sequence ID" value="KRN51223.1"/>
    <property type="molecule type" value="Genomic_DNA"/>
</dbReference>
<dbReference type="AlphaFoldDB" id="A0A0R2HMU6"/>
<dbReference type="RefSeq" id="WP_029070362.1">
    <property type="nucleotide sequence ID" value="NZ_JNKN01000005.1"/>
</dbReference>
<sequence>MYDYPLLEEWTTQEICDVIALYNAVEKAYEGGIKRDQFMKAYRRFTEIVDSKSLQKQLDRAFMKASSYSIYKVFKASQEGNDMICL</sequence>
<dbReference type="NCBIfam" id="NF003353">
    <property type="entry name" value="PRK04387.1"/>
    <property type="match status" value="1"/>
</dbReference>
<dbReference type="InterPro" id="IPR023324">
    <property type="entry name" value="BH2638-like_sf"/>
</dbReference>
<accession>A0A0R2HMU6</accession>
<dbReference type="Gene3D" id="1.10.220.80">
    <property type="entry name" value="BH2638-like"/>
    <property type="match status" value="1"/>
</dbReference>
<name>A0A0R2HMU6_9FIRM</name>
<proteinExistence type="predicted"/>
<organism evidence="1 2">
    <name type="scientific">Kandleria vitulina DSM 20405</name>
    <dbReference type="NCBI Taxonomy" id="1410657"/>
    <lineage>
        <taxon>Bacteria</taxon>
        <taxon>Bacillati</taxon>
        <taxon>Bacillota</taxon>
        <taxon>Erysipelotrichia</taxon>
        <taxon>Erysipelotrichales</taxon>
        <taxon>Coprobacillaceae</taxon>
        <taxon>Kandleria</taxon>
    </lineage>
</organism>
<dbReference type="PATRIC" id="fig|1410657.5.peg.713"/>
<dbReference type="InterPro" id="IPR007920">
    <property type="entry name" value="UPF0223"/>
</dbReference>
<dbReference type="Proteomes" id="UP000051841">
    <property type="component" value="Unassembled WGS sequence"/>
</dbReference>
<dbReference type="Pfam" id="PF05256">
    <property type="entry name" value="UPF0223"/>
    <property type="match status" value="1"/>
</dbReference>
<comment type="caution">
    <text evidence="1">The sequence shown here is derived from an EMBL/GenBank/DDBJ whole genome shotgun (WGS) entry which is preliminary data.</text>
</comment>